<dbReference type="PANTHER" id="PTHR43716:SF1">
    <property type="entry name" value="D-2-HYDROXYGLUTARATE DEHYDROGENASE, MITOCHONDRIAL"/>
    <property type="match status" value="1"/>
</dbReference>
<comment type="caution">
    <text evidence="7">The sequence shown here is derived from an EMBL/GenBank/DDBJ whole genome shotgun (WGS) entry which is preliminary data.</text>
</comment>
<dbReference type="SUPFAM" id="SSF56176">
    <property type="entry name" value="FAD-binding/transporter-associated domain-like"/>
    <property type="match status" value="1"/>
</dbReference>
<dbReference type="FunFam" id="1.10.45.10:FF:000001">
    <property type="entry name" value="D-lactate dehydrogenase mitochondrial"/>
    <property type="match status" value="1"/>
</dbReference>
<evidence type="ECO:0000259" key="6">
    <source>
        <dbReference type="PROSITE" id="PS51387"/>
    </source>
</evidence>
<dbReference type="Gene3D" id="3.30.70.2190">
    <property type="match status" value="1"/>
</dbReference>
<evidence type="ECO:0000313" key="8">
    <source>
        <dbReference type="Proteomes" id="UP000235803"/>
    </source>
</evidence>
<dbReference type="Gene3D" id="1.10.45.10">
    <property type="entry name" value="Vanillyl-alcohol Oxidase, Chain A, domain 4"/>
    <property type="match status" value="1"/>
</dbReference>
<dbReference type="InterPro" id="IPR051264">
    <property type="entry name" value="FAD-oxidored/transferase_4"/>
</dbReference>
<sequence>MDALLREIAAVVGPGNIMTGEDVAQRRVDWMTGAPCRAGAIVRPADTAELAAVMRLCHVANQPVVTHGGLTGLVHGGEASPEELVMSLERMTAIEEMDPVGGTITVQAGVPLQRVQEAADDHDLHFPLDLGARGSCTIGGNISTNAGGVRVIRYGMMRQQVLGLEAVLADGTVISSMNRMLKNNAGYDLKQLFIGSEGTLGVVTRAVLKLQPRMASEKTALVSCPSFEAVTGLLRHMGRTLGGGLGTFEVMWRNHYLLLTEESGRNVPPLPTDSPFYAIIESLGVDDEANTAQFGKALETAFETDLISDAVVAQSDAQRQGIWDIREDIEGLIQNLAPLFTFDISLPIPDMERYVNQLEAGLRQGWPQGRLVVFGHLGDGNLHVSVTVGSNDPEARRAVEQLVYAPLSELGGSVSAEHGIGLEKRDYLAVSRNPEEIALMHTLKRALDPKGLLNRHKILAPET</sequence>
<dbReference type="AlphaFoldDB" id="A0A2N7UAV1"/>
<protein>
    <submittedName>
        <fullName evidence="7">FAD-binding oxidoreductase</fullName>
    </submittedName>
</protein>
<name>A0A2N7UAV1_9GAMM</name>
<dbReference type="GO" id="GO:0016491">
    <property type="term" value="F:oxidoreductase activity"/>
    <property type="evidence" value="ECO:0007669"/>
    <property type="project" value="UniProtKB-KW"/>
</dbReference>
<dbReference type="InterPro" id="IPR016171">
    <property type="entry name" value="Vanillyl_alc_oxidase_C-sub2"/>
</dbReference>
<evidence type="ECO:0000256" key="1">
    <source>
        <dbReference type="ARBA" id="ARBA00001974"/>
    </source>
</evidence>
<dbReference type="FunFam" id="3.30.465.10:FF:000001">
    <property type="entry name" value="D-2-hydroxyglutarate dehydrogenase, mitochondrial"/>
    <property type="match status" value="1"/>
</dbReference>
<dbReference type="OrthoDB" id="9811557at2"/>
<dbReference type="InterPro" id="IPR004113">
    <property type="entry name" value="FAD-bd_oxidored_4_C"/>
</dbReference>
<keyword evidence="3" id="KW-0285">Flavoprotein</keyword>
<dbReference type="Pfam" id="PF01565">
    <property type="entry name" value="FAD_binding_4"/>
    <property type="match status" value="1"/>
</dbReference>
<feature type="domain" description="FAD-binding PCMH-type" evidence="6">
    <location>
        <begin position="34"/>
        <end position="213"/>
    </location>
</feature>
<gene>
    <name evidence="7" type="ORF">C1H69_03075</name>
</gene>
<keyword evidence="4" id="KW-0274">FAD</keyword>
<dbReference type="EMBL" id="PNRF01000007">
    <property type="protein sequence ID" value="PMR77521.1"/>
    <property type="molecule type" value="Genomic_DNA"/>
</dbReference>
<dbReference type="GO" id="GO:0071949">
    <property type="term" value="F:FAD binding"/>
    <property type="evidence" value="ECO:0007669"/>
    <property type="project" value="InterPro"/>
</dbReference>
<dbReference type="RefSeq" id="WP_102651935.1">
    <property type="nucleotide sequence ID" value="NZ_PNRF01000007.1"/>
</dbReference>
<dbReference type="Pfam" id="PF02913">
    <property type="entry name" value="FAD-oxidase_C"/>
    <property type="match status" value="1"/>
</dbReference>
<accession>A0A2N7UAV1</accession>
<evidence type="ECO:0000313" key="7">
    <source>
        <dbReference type="EMBL" id="PMR77521.1"/>
    </source>
</evidence>
<dbReference type="Gene3D" id="3.30.465.10">
    <property type="match status" value="1"/>
</dbReference>
<dbReference type="InterPro" id="IPR016164">
    <property type="entry name" value="FAD-linked_Oxase-like_C"/>
</dbReference>
<dbReference type="GO" id="GO:0022904">
    <property type="term" value="P:respiratory electron transport chain"/>
    <property type="evidence" value="ECO:0007669"/>
    <property type="project" value="TreeGrafter"/>
</dbReference>
<dbReference type="PANTHER" id="PTHR43716">
    <property type="entry name" value="D-2-HYDROXYGLUTARATE DEHYDROGENASE, MITOCHONDRIAL"/>
    <property type="match status" value="1"/>
</dbReference>
<evidence type="ECO:0000256" key="3">
    <source>
        <dbReference type="ARBA" id="ARBA00022630"/>
    </source>
</evidence>
<dbReference type="InterPro" id="IPR016169">
    <property type="entry name" value="FAD-bd_PCMH_sub2"/>
</dbReference>
<reference evidence="7 8" key="1">
    <citation type="submission" date="2018-01" db="EMBL/GenBank/DDBJ databases">
        <title>Halomonas endophytica sp. nov., isolated from storage liquid in the stems of Populus euphratica.</title>
        <authorList>
            <person name="Chen C."/>
        </authorList>
    </citation>
    <scope>NUCLEOTIDE SEQUENCE [LARGE SCALE GENOMIC DNA]</scope>
    <source>
        <strain evidence="7 8">MC28</strain>
    </source>
</reference>
<dbReference type="InterPro" id="IPR036318">
    <property type="entry name" value="FAD-bd_PCMH-like_sf"/>
</dbReference>
<proteinExistence type="inferred from homology"/>
<dbReference type="PROSITE" id="PS51387">
    <property type="entry name" value="FAD_PCMH"/>
    <property type="match status" value="1"/>
</dbReference>
<keyword evidence="8" id="KW-1185">Reference proteome</keyword>
<dbReference type="InterPro" id="IPR006094">
    <property type="entry name" value="Oxid_FAD_bind_N"/>
</dbReference>
<dbReference type="Gene3D" id="3.30.70.2740">
    <property type="match status" value="1"/>
</dbReference>
<organism evidence="7 8">
    <name type="scientific">Billgrantia endophytica</name>
    <dbReference type="NCBI Taxonomy" id="2033802"/>
    <lineage>
        <taxon>Bacteria</taxon>
        <taxon>Pseudomonadati</taxon>
        <taxon>Pseudomonadota</taxon>
        <taxon>Gammaproteobacteria</taxon>
        <taxon>Oceanospirillales</taxon>
        <taxon>Halomonadaceae</taxon>
        <taxon>Billgrantia</taxon>
    </lineage>
</organism>
<evidence type="ECO:0000256" key="5">
    <source>
        <dbReference type="ARBA" id="ARBA00023002"/>
    </source>
</evidence>
<comment type="cofactor">
    <cofactor evidence="1">
        <name>FAD</name>
        <dbReference type="ChEBI" id="CHEBI:57692"/>
    </cofactor>
</comment>
<dbReference type="SUPFAM" id="SSF55103">
    <property type="entry name" value="FAD-linked oxidases, C-terminal domain"/>
    <property type="match status" value="1"/>
</dbReference>
<evidence type="ECO:0000256" key="4">
    <source>
        <dbReference type="ARBA" id="ARBA00022827"/>
    </source>
</evidence>
<dbReference type="InterPro" id="IPR016166">
    <property type="entry name" value="FAD-bd_PCMH"/>
</dbReference>
<dbReference type="Proteomes" id="UP000235803">
    <property type="component" value="Unassembled WGS sequence"/>
</dbReference>
<keyword evidence="5" id="KW-0560">Oxidoreductase</keyword>
<comment type="similarity">
    <text evidence="2">Belongs to the FAD-binding oxidoreductase/transferase type 4 family.</text>
</comment>
<evidence type="ECO:0000256" key="2">
    <source>
        <dbReference type="ARBA" id="ARBA00008000"/>
    </source>
</evidence>